<evidence type="ECO:0000313" key="1">
    <source>
        <dbReference type="EMBL" id="CAG5118517.1"/>
    </source>
</evidence>
<gene>
    <name evidence="1" type="ORF">CUNI_LOCUS4075</name>
</gene>
<accession>A0A8S3YMW4</accession>
<feature type="non-terminal residue" evidence="1">
    <location>
        <position position="216"/>
    </location>
</feature>
<protein>
    <recommendedName>
        <fullName evidence="3">Coiled-coil domain-containing protein</fullName>
    </recommendedName>
</protein>
<name>A0A8S3YMW4_9EUPU</name>
<organism evidence="1 2">
    <name type="scientific">Candidula unifasciata</name>
    <dbReference type="NCBI Taxonomy" id="100452"/>
    <lineage>
        <taxon>Eukaryota</taxon>
        <taxon>Metazoa</taxon>
        <taxon>Spiralia</taxon>
        <taxon>Lophotrochozoa</taxon>
        <taxon>Mollusca</taxon>
        <taxon>Gastropoda</taxon>
        <taxon>Heterobranchia</taxon>
        <taxon>Euthyneura</taxon>
        <taxon>Panpulmonata</taxon>
        <taxon>Eupulmonata</taxon>
        <taxon>Stylommatophora</taxon>
        <taxon>Helicina</taxon>
        <taxon>Helicoidea</taxon>
        <taxon>Geomitridae</taxon>
        <taxon>Candidula</taxon>
    </lineage>
</organism>
<dbReference type="GO" id="GO:0005815">
    <property type="term" value="C:microtubule organizing center"/>
    <property type="evidence" value="ECO:0007669"/>
    <property type="project" value="TreeGrafter"/>
</dbReference>
<dbReference type="PANTHER" id="PTHR14362:SF2">
    <property type="entry name" value="COILED-COIL DOMAIN-CONTAINING PROTEIN 81"/>
    <property type="match status" value="1"/>
</dbReference>
<keyword evidence="2" id="KW-1185">Reference proteome</keyword>
<dbReference type="EMBL" id="CAJHNH020000563">
    <property type="protein sequence ID" value="CAG5118517.1"/>
    <property type="molecule type" value="Genomic_DNA"/>
</dbReference>
<comment type="caution">
    <text evidence="1">The sequence shown here is derived from an EMBL/GenBank/DDBJ whole genome shotgun (WGS) entry which is preliminary data.</text>
</comment>
<evidence type="ECO:0000313" key="2">
    <source>
        <dbReference type="Proteomes" id="UP000678393"/>
    </source>
</evidence>
<reference evidence="1" key="1">
    <citation type="submission" date="2021-04" db="EMBL/GenBank/DDBJ databases">
        <authorList>
            <consortium name="Molecular Ecology Group"/>
        </authorList>
    </citation>
    <scope>NUCLEOTIDE SEQUENCE</scope>
</reference>
<dbReference type="InterPro" id="IPR026295">
    <property type="entry name" value="CCD81"/>
</dbReference>
<dbReference type="OrthoDB" id="125906at2759"/>
<proteinExistence type="predicted"/>
<sequence length="216" mass="25733">VNFNEKAKQKRKSDDEFLERLEQVQLAEDLAAQRELHLKQKLESTEAYKKALDAQVKFKPPSLPEKEPDSEVFGKHDMNSEKMAERRQKAYSLLQEQKSLVEQKKRDAIIARLAEQKQEEEMLKRAKEDLNDERVFKHMLRFETRKHLESDWQNMTKGKNARELTERLWSLSPGNLVHEQCDQYKSCRQCRRRLQNCGESNIWKESRYIPGTRIMV</sequence>
<dbReference type="AlphaFoldDB" id="A0A8S3YMW4"/>
<evidence type="ECO:0008006" key="3">
    <source>
        <dbReference type="Google" id="ProtNLM"/>
    </source>
</evidence>
<dbReference type="Proteomes" id="UP000678393">
    <property type="component" value="Unassembled WGS sequence"/>
</dbReference>
<dbReference type="PANTHER" id="PTHR14362">
    <property type="entry name" value="COILED-COIL DOMAIN-CONTAINING PROTEIN 81"/>
    <property type="match status" value="1"/>
</dbReference>